<sequence>MKKRYLIPVVVILSLISLFIGVANINIFSMGQEDINILLISRVPRLISILVAGCGMSICGVIMQQISNNKFVSPTTAATIDSAKLGVLFSIIIFAQVTMVQKMILAFIFSLIGTFIFMMILKKVKVKNTIFIPLVGIMVGNVIGSITDFFAFKFNLIQNMGSFLQGNFSSILKGNYEILYLSIPMVILAFLYVHKFTLVGMGEEMSTNLGLNYKRVTNIGVTIVSLVSALVVITVGTIPFIGLIIPNIVSIFLGDNLSKNMPIVALLGSIFLLICDIISRILIFPYEIPIDLTVGVIGGIIFLYLIFRRNK</sequence>
<dbReference type="GO" id="GO:0022857">
    <property type="term" value="F:transmembrane transporter activity"/>
    <property type="evidence" value="ECO:0007669"/>
    <property type="project" value="InterPro"/>
</dbReference>
<feature type="transmembrane region" description="Helical" evidence="10">
    <location>
        <begin position="78"/>
        <end position="97"/>
    </location>
</feature>
<keyword evidence="5" id="KW-0410">Iron transport</keyword>
<feature type="transmembrane region" description="Helical" evidence="10">
    <location>
        <begin position="288"/>
        <end position="307"/>
    </location>
</feature>
<keyword evidence="9 10" id="KW-0472">Membrane</keyword>
<dbReference type="FunFam" id="1.10.3470.10:FF:000004">
    <property type="entry name" value="Iron compound ABC transporter, permease"/>
    <property type="match status" value="1"/>
</dbReference>
<dbReference type="Pfam" id="PF01032">
    <property type="entry name" value="FecCD"/>
    <property type="match status" value="1"/>
</dbReference>
<accession>A0A174RFG5</accession>
<comment type="similarity">
    <text evidence="2">Belongs to the binding-protein-dependent transport system permease family. FecCD subfamily.</text>
</comment>
<feature type="transmembrane region" description="Helical" evidence="10">
    <location>
        <begin position="6"/>
        <end position="25"/>
    </location>
</feature>
<organism evidence="11 12">
    <name type="scientific">Clostridium baratii</name>
    <dbReference type="NCBI Taxonomy" id="1561"/>
    <lineage>
        <taxon>Bacteria</taxon>
        <taxon>Bacillati</taxon>
        <taxon>Bacillota</taxon>
        <taxon>Clostridia</taxon>
        <taxon>Eubacteriales</taxon>
        <taxon>Clostridiaceae</taxon>
        <taxon>Clostridium</taxon>
    </lineage>
</organism>
<keyword evidence="7 10" id="KW-1133">Transmembrane helix</keyword>
<evidence type="ECO:0000256" key="3">
    <source>
        <dbReference type="ARBA" id="ARBA00022448"/>
    </source>
</evidence>
<keyword evidence="4" id="KW-1003">Cell membrane</keyword>
<dbReference type="PANTHER" id="PTHR30472">
    <property type="entry name" value="FERRIC ENTEROBACTIN TRANSPORT SYSTEM PERMEASE PROTEIN"/>
    <property type="match status" value="1"/>
</dbReference>
<evidence type="ECO:0000313" key="12">
    <source>
        <dbReference type="Proteomes" id="UP000095563"/>
    </source>
</evidence>
<feature type="transmembrane region" description="Helical" evidence="10">
    <location>
        <begin position="104"/>
        <end position="124"/>
    </location>
</feature>
<comment type="subcellular location">
    <subcellularLocation>
        <location evidence="1">Cell membrane</location>
        <topology evidence="1">Multi-pass membrane protein</topology>
    </subcellularLocation>
</comment>
<dbReference type="SUPFAM" id="SSF81345">
    <property type="entry name" value="ABC transporter involved in vitamin B12 uptake, BtuC"/>
    <property type="match status" value="1"/>
</dbReference>
<evidence type="ECO:0000256" key="6">
    <source>
        <dbReference type="ARBA" id="ARBA00022692"/>
    </source>
</evidence>
<reference evidence="11 12" key="1">
    <citation type="submission" date="2015-09" db="EMBL/GenBank/DDBJ databases">
        <authorList>
            <consortium name="Pathogen Informatics"/>
        </authorList>
    </citation>
    <scope>NUCLEOTIDE SEQUENCE [LARGE SCALE GENOMIC DNA]</scope>
    <source>
        <strain evidence="11 12">2789STDY5834956</strain>
    </source>
</reference>
<dbReference type="InterPro" id="IPR037294">
    <property type="entry name" value="ABC_BtuC-like"/>
</dbReference>
<keyword evidence="5" id="KW-0406">Ion transport</keyword>
<name>A0A174RFG5_9CLOT</name>
<evidence type="ECO:0000256" key="1">
    <source>
        <dbReference type="ARBA" id="ARBA00004651"/>
    </source>
</evidence>
<dbReference type="Gene3D" id="1.10.3470.10">
    <property type="entry name" value="ABC transporter involved in vitamin B12 uptake, BtuC"/>
    <property type="match status" value="1"/>
</dbReference>
<feature type="transmembrane region" description="Helical" evidence="10">
    <location>
        <begin position="178"/>
        <end position="199"/>
    </location>
</feature>
<keyword evidence="6 10" id="KW-0812">Transmembrane</keyword>
<gene>
    <name evidence="11" type="primary">feuB_1</name>
    <name evidence="11" type="ORF">ERS852568_00896</name>
</gene>
<feature type="transmembrane region" description="Helical" evidence="10">
    <location>
        <begin position="130"/>
        <end position="157"/>
    </location>
</feature>
<keyword evidence="8" id="KW-0408">Iron</keyword>
<dbReference type="GO" id="GO:0033214">
    <property type="term" value="P:siderophore-iron import into cell"/>
    <property type="evidence" value="ECO:0007669"/>
    <property type="project" value="TreeGrafter"/>
</dbReference>
<feature type="transmembrane region" description="Helical" evidence="10">
    <location>
        <begin position="46"/>
        <end position="66"/>
    </location>
</feature>
<dbReference type="GO" id="GO:0005886">
    <property type="term" value="C:plasma membrane"/>
    <property type="evidence" value="ECO:0007669"/>
    <property type="project" value="UniProtKB-SubCell"/>
</dbReference>
<dbReference type="EMBL" id="CZBO01000001">
    <property type="protein sequence ID" value="CUP81259.1"/>
    <property type="molecule type" value="Genomic_DNA"/>
</dbReference>
<evidence type="ECO:0000256" key="7">
    <source>
        <dbReference type="ARBA" id="ARBA00022989"/>
    </source>
</evidence>
<dbReference type="Proteomes" id="UP000095563">
    <property type="component" value="Unassembled WGS sequence"/>
</dbReference>
<dbReference type="InterPro" id="IPR000522">
    <property type="entry name" value="ABC_transptr_permease_BtuC"/>
</dbReference>
<dbReference type="RefSeq" id="WP_055206893.1">
    <property type="nucleotide sequence ID" value="NZ_CZBO01000001.1"/>
</dbReference>
<evidence type="ECO:0000256" key="2">
    <source>
        <dbReference type="ARBA" id="ARBA00007935"/>
    </source>
</evidence>
<dbReference type="CDD" id="cd06550">
    <property type="entry name" value="TM_ABC_iron-siderophores_like"/>
    <property type="match status" value="1"/>
</dbReference>
<evidence type="ECO:0000256" key="4">
    <source>
        <dbReference type="ARBA" id="ARBA00022475"/>
    </source>
</evidence>
<keyword evidence="3" id="KW-0813">Transport</keyword>
<evidence type="ECO:0000256" key="9">
    <source>
        <dbReference type="ARBA" id="ARBA00023136"/>
    </source>
</evidence>
<evidence type="ECO:0000256" key="5">
    <source>
        <dbReference type="ARBA" id="ARBA00022496"/>
    </source>
</evidence>
<evidence type="ECO:0000313" key="11">
    <source>
        <dbReference type="EMBL" id="CUP81259.1"/>
    </source>
</evidence>
<feature type="transmembrane region" description="Helical" evidence="10">
    <location>
        <begin position="219"/>
        <end position="249"/>
    </location>
</feature>
<dbReference type="AlphaFoldDB" id="A0A174RFG5"/>
<proteinExistence type="inferred from homology"/>
<dbReference type="PANTHER" id="PTHR30472:SF27">
    <property type="entry name" value="PETROBACTIN IMPORT SYSTEM PERMEASE PROTEIN YCLN"/>
    <property type="match status" value="1"/>
</dbReference>
<feature type="transmembrane region" description="Helical" evidence="10">
    <location>
        <begin position="261"/>
        <end position="282"/>
    </location>
</feature>
<protein>
    <submittedName>
        <fullName evidence="11">Iron chelate uptake ABC transporter permease</fullName>
    </submittedName>
</protein>
<evidence type="ECO:0000256" key="10">
    <source>
        <dbReference type="SAM" id="Phobius"/>
    </source>
</evidence>
<evidence type="ECO:0000256" key="8">
    <source>
        <dbReference type="ARBA" id="ARBA00023004"/>
    </source>
</evidence>